<keyword evidence="8" id="KW-0378">Hydrolase</keyword>
<protein>
    <submittedName>
        <fullName evidence="8">Steryl acetyl hydrolase</fullName>
    </submittedName>
</protein>
<organism evidence="8 9">
    <name type="scientific">Trinickia violacea</name>
    <dbReference type="NCBI Taxonomy" id="2571746"/>
    <lineage>
        <taxon>Bacteria</taxon>
        <taxon>Pseudomonadati</taxon>
        <taxon>Pseudomonadota</taxon>
        <taxon>Betaproteobacteria</taxon>
        <taxon>Burkholderiales</taxon>
        <taxon>Burkholderiaceae</taxon>
        <taxon>Trinickia</taxon>
    </lineage>
</organism>
<dbReference type="InterPro" id="IPR013094">
    <property type="entry name" value="AB_hydrolase_3"/>
</dbReference>
<dbReference type="SUPFAM" id="SSF51905">
    <property type="entry name" value="FAD/NAD(P)-binding domain"/>
    <property type="match status" value="1"/>
</dbReference>
<evidence type="ECO:0000256" key="5">
    <source>
        <dbReference type="ARBA" id="ARBA00023033"/>
    </source>
</evidence>
<feature type="domain" description="Alpha/beta hydrolase fold-3" evidence="7">
    <location>
        <begin position="487"/>
        <end position="688"/>
    </location>
</feature>
<feature type="domain" description="FAD-binding" evidence="6">
    <location>
        <begin position="2"/>
        <end position="340"/>
    </location>
</feature>
<evidence type="ECO:0000256" key="4">
    <source>
        <dbReference type="ARBA" id="ARBA00023002"/>
    </source>
</evidence>
<keyword evidence="5" id="KW-0503">Monooxygenase</keyword>
<reference evidence="8 9" key="1">
    <citation type="submission" date="2019-05" db="EMBL/GenBank/DDBJ databases">
        <title>Burkholderia sp. DHOD12, isolated from subtropical forest soil.</title>
        <authorList>
            <person name="Gao Z.-H."/>
            <person name="Qiu L.-H."/>
        </authorList>
    </citation>
    <scope>NUCLEOTIDE SEQUENCE [LARGE SCALE GENOMIC DNA]</scope>
    <source>
        <strain evidence="8 9">DHOD12</strain>
    </source>
</reference>
<dbReference type="PRINTS" id="PR00420">
    <property type="entry name" value="RNGMNOXGNASE"/>
</dbReference>
<dbReference type="InterPro" id="IPR036188">
    <property type="entry name" value="FAD/NAD-bd_sf"/>
</dbReference>
<proteinExistence type="predicted"/>
<dbReference type="PANTHER" id="PTHR13789:SF318">
    <property type="entry name" value="GERANYLGERANYL DIPHOSPHATE REDUCTASE"/>
    <property type="match status" value="1"/>
</dbReference>
<evidence type="ECO:0000259" key="7">
    <source>
        <dbReference type="Pfam" id="PF07859"/>
    </source>
</evidence>
<dbReference type="RefSeq" id="WP_137335921.1">
    <property type="nucleotide sequence ID" value="NZ_CP040078.1"/>
</dbReference>
<evidence type="ECO:0000256" key="1">
    <source>
        <dbReference type="ARBA" id="ARBA00001974"/>
    </source>
</evidence>
<dbReference type="Gene3D" id="3.40.50.1820">
    <property type="entry name" value="alpha/beta hydrolase"/>
    <property type="match status" value="1"/>
</dbReference>
<keyword evidence="4" id="KW-0560">Oxidoreductase</keyword>
<dbReference type="OrthoDB" id="5487740at2"/>
<evidence type="ECO:0000313" key="8">
    <source>
        <dbReference type="EMBL" id="QCP53151.1"/>
    </source>
</evidence>
<evidence type="ECO:0000256" key="3">
    <source>
        <dbReference type="ARBA" id="ARBA00022827"/>
    </source>
</evidence>
<dbReference type="SUPFAM" id="SSF53474">
    <property type="entry name" value="alpha/beta-Hydrolases"/>
    <property type="match status" value="1"/>
</dbReference>
<dbReference type="Pfam" id="PF01494">
    <property type="entry name" value="FAD_binding_3"/>
    <property type="match status" value="1"/>
</dbReference>
<dbReference type="GO" id="GO:0071949">
    <property type="term" value="F:FAD binding"/>
    <property type="evidence" value="ECO:0007669"/>
    <property type="project" value="InterPro"/>
</dbReference>
<evidence type="ECO:0000259" key="6">
    <source>
        <dbReference type="Pfam" id="PF01494"/>
    </source>
</evidence>
<gene>
    <name evidence="8" type="ORF">FAZ95_29170</name>
</gene>
<evidence type="ECO:0000256" key="2">
    <source>
        <dbReference type="ARBA" id="ARBA00022630"/>
    </source>
</evidence>
<dbReference type="SUPFAM" id="SSF54373">
    <property type="entry name" value="FAD-linked reductases, C-terminal domain"/>
    <property type="match status" value="1"/>
</dbReference>
<dbReference type="EMBL" id="CP040078">
    <property type="protein sequence ID" value="QCP53151.1"/>
    <property type="molecule type" value="Genomic_DNA"/>
</dbReference>
<keyword evidence="3" id="KW-0274">FAD</keyword>
<dbReference type="Proteomes" id="UP000298656">
    <property type="component" value="Chromosome 2"/>
</dbReference>
<dbReference type="PANTHER" id="PTHR13789">
    <property type="entry name" value="MONOOXYGENASE"/>
    <property type="match status" value="1"/>
</dbReference>
<dbReference type="InterPro" id="IPR002938">
    <property type="entry name" value="FAD-bd"/>
</dbReference>
<evidence type="ECO:0000313" key="9">
    <source>
        <dbReference type="Proteomes" id="UP000298656"/>
    </source>
</evidence>
<name>A0A4P8IXC1_9BURK</name>
<dbReference type="InterPro" id="IPR050493">
    <property type="entry name" value="FAD-dep_Monooxygenase_BioMet"/>
</dbReference>
<dbReference type="AlphaFoldDB" id="A0A4P8IXC1"/>
<keyword evidence="9" id="KW-1185">Reference proteome</keyword>
<dbReference type="GO" id="GO:0016787">
    <property type="term" value="F:hydrolase activity"/>
    <property type="evidence" value="ECO:0007669"/>
    <property type="project" value="UniProtKB-KW"/>
</dbReference>
<comment type="cofactor">
    <cofactor evidence="1">
        <name>FAD</name>
        <dbReference type="ChEBI" id="CHEBI:57692"/>
    </cofactor>
</comment>
<dbReference type="KEGG" id="tvl:FAZ95_29170"/>
<accession>A0A4P8IXC1</accession>
<keyword evidence="2" id="KW-0285">Flavoprotein</keyword>
<dbReference type="Pfam" id="PF07859">
    <property type="entry name" value="Abhydrolase_3"/>
    <property type="match status" value="1"/>
</dbReference>
<dbReference type="InterPro" id="IPR029058">
    <property type="entry name" value="AB_hydrolase_fold"/>
</dbReference>
<dbReference type="Gene3D" id="3.50.50.60">
    <property type="entry name" value="FAD/NAD(P)-binding domain"/>
    <property type="match status" value="1"/>
</dbReference>
<dbReference type="GO" id="GO:0004497">
    <property type="term" value="F:monooxygenase activity"/>
    <property type="evidence" value="ECO:0007669"/>
    <property type="project" value="UniProtKB-KW"/>
</dbReference>
<sequence>MKVVVVGGGIGGLTTALALLRHGIEPIVLERAPQLTEVGAGVQIAANGTIVLRELGLEPALAKVATVPERFDYLELSTGRLLYVAPLGKEAEARYGALLYNVHRADLIDLLAKALPPNVVRLGVECASVSQDDEGAYVTLQNGEVIRGDAVIGADGIHSAVRTALRGPEEKQFANILMWRSLIPADRLAGLRLPVAGNNWFGVGRNIVSYWVRKDLYSILASVPATEVSRESWTQSGDVAQLRRSFEGCEPTVKKMLEAVDSTFITGMYHRDPIEHWSTGRIALLGDAAHAMVPYLAQGACQAIEDAWVLATCLKNHGRSGVQDALLEYERRRQPRTTRIQAGARFVVDWAHEPDEARVRQRNGRLKGLSRIDPLAEASWSFAWGHDILEAVKLPPGEVVGLSAAREGKRMARPESQRAFDLWKGVFKPDDIARGDRGQRAAYERFLLEQFPAPAGTEVTDVDLHGVSALRVTAAGAGQKATAKATVLHFHGGGYVLGSAKSSVEYASRLSHALNGPCYTVDYRLAPEHPYPAAFDDAFSAYRGLLASGVDPSTVFLSGESSGGGLALALAAALRRAGLPLPAGVIAICPLTDLTLGGPSVKANSGDDPAANRETLSNLVASYFQGHEPTDPMVSPLFADLADLPPVFLSAVEGEVLESDTTRFAERAKAAGANVKLKRVADSVHVFTLFPFLPETAETLEEIGQWSRQLLQK</sequence>